<organism evidence="5 6">
    <name type="scientific">Natronomonas aquatica</name>
    <dbReference type="NCBI Taxonomy" id="2841590"/>
    <lineage>
        <taxon>Archaea</taxon>
        <taxon>Methanobacteriati</taxon>
        <taxon>Methanobacteriota</taxon>
        <taxon>Stenosarchaea group</taxon>
        <taxon>Halobacteria</taxon>
        <taxon>Halobacteriales</taxon>
        <taxon>Natronomonadaceae</taxon>
        <taxon>Natronomonas</taxon>
    </lineage>
</organism>
<dbReference type="InterPro" id="IPR044946">
    <property type="entry name" value="Restrct_endonuc_typeI_TRD_sf"/>
</dbReference>
<dbReference type="GO" id="GO:0016787">
    <property type="term" value="F:hydrolase activity"/>
    <property type="evidence" value="ECO:0007669"/>
    <property type="project" value="UniProtKB-KW"/>
</dbReference>
<dbReference type="InterPro" id="IPR052021">
    <property type="entry name" value="Type-I_RS_S_subunit"/>
</dbReference>
<dbReference type="PANTHER" id="PTHR30408">
    <property type="entry name" value="TYPE-1 RESTRICTION ENZYME ECOKI SPECIFICITY PROTEIN"/>
    <property type="match status" value="1"/>
</dbReference>
<proteinExistence type="inferred from homology"/>
<dbReference type="AlphaFoldDB" id="A0A9R1CVQ5"/>
<dbReference type="InterPro" id="IPR000055">
    <property type="entry name" value="Restrct_endonuc_typeI_TRD"/>
</dbReference>
<dbReference type="Pfam" id="PF01420">
    <property type="entry name" value="Methylase_S"/>
    <property type="match status" value="1"/>
</dbReference>
<dbReference type="GO" id="GO:0004519">
    <property type="term" value="F:endonuclease activity"/>
    <property type="evidence" value="ECO:0007669"/>
    <property type="project" value="UniProtKB-KW"/>
</dbReference>
<sequence>PPHSSRKDVSISHCHQAVLRLAKDACFDFALPPLPEQRKIASVLYNVDQAIQKTKEIIDQAGQLRQATEQDLFREGYSNHDKIEERRLVEFPADWDFEQLSEHTIESAFGPRYDSEKYDENGGIATLRTTDLDRRGNITRETMPRADLDINEFQKHLLKKGDLVVSRSGAYSGITTTWDGHEIPTIPGAYMIRFRLENTLNPEYLRYYFNSNVGRSRINRRKKGSGQQNIAGSDLLNMRIPIPSKEEQEKIVEVVNSIESQILFNKDYCERLECLKRGLMQDLLSGTVRTTDTNIEIPEEVAQYG</sequence>
<protein>
    <submittedName>
        <fullName evidence="5">Restriction endonuclease subunit S</fullName>
        <ecNumber evidence="5">3.1.21.-</ecNumber>
    </submittedName>
</protein>
<gene>
    <name evidence="5" type="ORF">KM295_16525</name>
</gene>
<dbReference type="Proteomes" id="UP001139494">
    <property type="component" value="Unassembled WGS sequence"/>
</dbReference>
<evidence type="ECO:0000256" key="2">
    <source>
        <dbReference type="ARBA" id="ARBA00022747"/>
    </source>
</evidence>
<feature type="non-terminal residue" evidence="5">
    <location>
        <position position="1"/>
    </location>
</feature>
<dbReference type="EC" id="3.1.21.-" evidence="5"/>
<keyword evidence="6" id="KW-1185">Reference proteome</keyword>
<evidence type="ECO:0000256" key="1">
    <source>
        <dbReference type="ARBA" id="ARBA00010923"/>
    </source>
</evidence>
<name>A0A9R1CVQ5_9EURY</name>
<keyword evidence="5" id="KW-0378">Hydrolase</keyword>
<comment type="similarity">
    <text evidence="1">Belongs to the type-I restriction system S methylase family.</text>
</comment>
<dbReference type="RefSeq" id="WP_256031503.1">
    <property type="nucleotide sequence ID" value="NZ_JAHLKM010000063.1"/>
</dbReference>
<evidence type="ECO:0000256" key="3">
    <source>
        <dbReference type="ARBA" id="ARBA00023125"/>
    </source>
</evidence>
<dbReference type="SUPFAM" id="SSF116734">
    <property type="entry name" value="DNA methylase specificity domain"/>
    <property type="match status" value="2"/>
</dbReference>
<keyword evidence="2" id="KW-0680">Restriction system</keyword>
<accession>A0A9R1CVQ5</accession>
<dbReference type="Gene3D" id="3.90.220.20">
    <property type="entry name" value="DNA methylase specificity domains"/>
    <property type="match status" value="2"/>
</dbReference>
<dbReference type="GO" id="GO:0003677">
    <property type="term" value="F:DNA binding"/>
    <property type="evidence" value="ECO:0007669"/>
    <property type="project" value="UniProtKB-KW"/>
</dbReference>
<keyword evidence="5" id="KW-0540">Nuclease</keyword>
<keyword evidence="3" id="KW-0238">DNA-binding</keyword>
<dbReference type="GO" id="GO:0009307">
    <property type="term" value="P:DNA restriction-modification system"/>
    <property type="evidence" value="ECO:0007669"/>
    <property type="project" value="UniProtKB-KW"/>
</dbReference>
<reference evidence="5" key="1">
    <citation type="journal article" date="2023" name="Front. Microbiol.">
        <title>Genomic-based phylogenetic and metabolic analyses of the genus Natronomonas, and description of Natronomonas aquatica sp. nov.</title>
        <authorList>
            <person name="Garcia-Roldan A."/>
            <person name="Duran-Viseras A."/>
            <person name="de la Haba R.R."/>
            <person name="Corral P."/>
            <person name="Sanchez-Porro C."/>
            <person name="Ventosa A."/>
        </authorList>
    </citation>
    <scope>NUCLEOTIDE SEQUENCE</scope>
    <source>
        <strain evidence="5">F2-12</strain>
    </source>
</reference>
<evidence type="ECO:0000313" key="6">
    <source>
        <dbReference type="Proteomes" id="UP001139494"/>
    </source>
</evidence>
<keyword evidence="5" id="KW-0255">Endonuclease</keyword>
<dbReference type="CDD" id="cd17517">
    <property type="entry name" value="RMtype1_S_EcoKI_StySPI-TRD2-CR2_like"/>
    <property type="match status" value="1"/>
</dbReference>
<dbReference type="EMBL" id="JAHLKM010000063">
    <property type="protein sequence ID" value="MCQ4335055.1"/>
    <property type="molecule type" value="Genomic_DNA"/>
</dbReference>
<evidence type="ECO:0000259" key="4">
    <source>
        <dbReference type="Pfam" id="PF01420"/>
    </source>
</evidence>
<comment type="caution">
    <text evidence="5">The sequence shown here is derived from an EMBL/GenBank/DDBJ whole genome shotgun (WGS) entry which is preliminary data.</text>
</comment>
<feature type="domain" description="Type I restriction modification DNA specificity" evidence="4">
    <location>
        <begin position="109"/>
        <end position="266"/>
    </location>
</feature>
<dbReference type="PANTHER" id="PTHR30408:SF12">
    <property type="entry name" value="TYPE I RESTRICTION ENZYME MJAVIII SPECIFICITY SUBUNIT"/>
    <property type="match status" value="1"/>
</dbReference>
<evidence type="ECO:0000313" key="5">
    <source>
        <dbReference type="EMBL" id="MCQ4335055.1"/>
    </source>
</evidence>